<evidence type="ECO:0000313" key="1">
    <source>
        <dbReference type="EMBL" id="UOO89243.1"/>
    </source>
</evidence>
<dbReference type="Proteomes" id="UP000832011">
    <property type="component" value="Chromosome"/>
</dbReference>
<evidence type="ECO:0000313" key="2">
    <source>
        <dbReference type="Proteomes" id="UP000832011"/>
    </source>
</evidence>
<name>A0ABY4E0E9_9NEIS</name>
<proteinExistence type="predicted"/>
<gene>
    <name evidence="1" type="ORF">LVJ82_17650</name>
</gene>
<accession>A0ABY4E0E9</accession>
<protein>
    <submittedName>
        <fullName evidence="1">Uncharacterized protein</fullName>
    </submittedName>
</protein>
<organism evidence="1 2">
    <name type="scientific">Vitreoscilla massiliensis</name>
    <dbReference type="NCBI Taxonomy" id="1689272"/>
    <lineage>
        <taxon>Bacteria</taxon>
        <taxon>Pseudomonadati</taxon>
        <taxon>Pseudomonadota</taxon>
        <taxon>Betaproteobacteria</taxon>
        <taxon>Neisseriales</taxon>
        <taxon>Neisseriaceae</taxon>
        <taxon>Vitreoscilla</taxon>
    </lineage>
</organism>
<sequence>MQRPLPEFDIETAYFEVSRTPSRKYIVTLVDGGKRSPVRQYNFLFRCILFAHWNNLPLIRVGSAV</sequence>
<reference evidence="1 2" key="1">
    <citation type="journal article" date="2022" name="Res Sq">
        <title>Evolution of multicellular longitudinally dividing oral cavity symbionts (Neisseriaceae).</title>
        <authorList>
            <person name="Nyongesa S."/>
            <person name="Weber P."/>
            <person name="Bernet E."/>
            <person name="Pullido F."/>
            <person name="Nieckarz M."/>
            <person name="Delaby M."/>
            <person name="Nieves C."/>
            <person name="Viehboeck T."/>
            <person name="Krause N."/>
            <person name="Rivera-Millot A."/>
            <person name="Nakamura A."/>
            <person name="Vischer N."/>
            <person name="VanNieuwenhze M."/>
            <person name="Brun Y."/>
            <person name="Cava F."/>
            <person name="Bulgheresi S."/>
            <person name="Veyrier F."/>
        </authorList>
    </citation>
    <scope>NUCLEOTIDE SEQUENCE [LARGE SCALE GENOMIC DNA]</scope>
    <source>
        <strain evidence="1 2">SN4</strain>
    </source>
</reference>
<dbReference type="RefSeq" id="WP_147645430.1">
    <property type="nucleotide sequence ID" value="NZ_CABKVG010000010.1"/>
</dbReference>
<dbReference type="EMBL" id="CP091511">
    <property type="protein sequence ID" value="UOO89243.1"/>
    <property type="molecule type" value="Genomic_DNA"/>
</dbReference>
<keyword evidence="2" id="KW-1185">Reference proteome</keyword>